<dbReference type="AlphaFoldDB" id="A0A1I0U728"/>
<protein>
    <submittedName>
        <fullName evidence="1">Uncharacterized protein</fullName>
    </submittedName>
</protein>
<dbReference type="Proteomes" id="UP000182054">
    <property type="component" value="Unassembled WGS sequence"/>
</dbReference>
<dbReference type="EMBL" id="FOJN01000013">
    <property type="protein sequence ID" value="SFA59016.1"/>
    <property type="molecule type" value="Genomic_DNA"/>
</dbReference>
<reference evidence="1 2" key="1">
    <citation type="submission" date="2016-10" db="EMBL/GenBank/DDBJ databases">
        <authorList>
            <person name="de Groot N.N."/>
        </authorList>
    </citation>
    <scope>NUCLEOTIDE SEQUENCE [LARGE SCALE GENOMIC DNA]</scope>
    <source>
        <strain evidence="1 2">DSM 44908</strain>
    </source>
</reference>
<evidence type="ECO:0000313" key="1">
    <source>
        <dbReference type="EMBL" id="SFA59016.1"/>
    </source>
</evidence>
<accession>A0A1I0U728</accession>
<sequence>MGDMTSLSTRLLTASVASVAVLGLAACGGGDSGSGGNSENASACSEFETTYNEFTALVKAGPADSDVQLWTDAKTEELQKFQPLADTATGNVEGALSTLIGALPQDSLELSEPDSESGKAFVANSTAVADACSADGTPIELNDFPLLSFN</sequence>
<gene>
    <name evidence="1" type="ORF">SAMN05444374_11387</name>
</gene>
<evidence type="ECO:0000313" key="2">
    <source>
        <dbReference type="Proteomes" id="UP000182054"/>
    </source>
</evidence>
<organism evidence="1 2">
    <name type="scientific">Rhodococcoides kroppenstedtii</name>
    <dbReference type="NCBI Taxonomy" id="293050"/>
    <lineage>
        <taxon>Bacteria</taxon>
        <taxon>Bacillati</taxon>
        <taxon>Actinomycetota</taxon>
        <taxon>Actinomycetes</taxon>
        <taxon>Mycobacteriales</taxon>
        <taxon>Nocardiaceae</taxon>
        <taxon>Rhodococcoides</taxon>
    </lineage>
</organism>
<proteinExistence type="predicted"/>
<name>A0A1I0U728_9NOCA</name>